<evidence type="ECO:0000313" key="1">
    <source>
        <dbReference type="EMBL" id="DAB39344.1"/>
    </source>
</evidence>
<reference evidence="1 2" key="1">
    <citation type="journal article" date="2017" name="Front. Microbiol.">
        <title>Comparative Genomic Analysis of the Class Epsilonproteobacteria and Proposed Reclassification to Epsilonbacteraeota (phyl. nov.).</title>
        <authorList>
            <person name="Waite D.W."/>
            <person name="Vanwonterghem I."/>
            <person name="Rinke C."/>
            <person name="Parks D.H."/>
            <person name="Zhang Y."/>
            <person name="Takai K."/>
            <person name="Sievert S.M."/>
            <person name="Simon J."/>
            <person name="Campbell B.J."/>
            <person name="Hanson T.E."/>
            <person name="Woyke T."/>
            <person name="Klotz M.G."/>
            <person name="Hugenholtz P."/>
        </authorList>
    </citation>
    <scope>NUCLEOTIDE SEQUENCE [LARGE SCALE GENOMIC DNA]</scope>
    <source>
        <strain evidence="1">UBA12443</strain>
    </source>
</reference>
<comment type="caution">
    <text evidence="1">The sequence shown here is derived from an EMBL/GenBank/DDBJ whole genome shotgun (WGS) entry which is preliminary data.</text>
</comment>
<dbReference type="Proteomes" id="UP000228859">
    <property type="component" value="Unassembled WGS sequence"/>
</dbReference>
<gene>
    <name evidence="1" type="ORF">CFH83_01220</name>
</gene>
<sequence>MENIEKYCLYFLCQSPEAQAVNDDYIRYGYNPIILPHDYLKKYENVEGALQVLGHIFKVAEQNTTNETIVLLTELGFLKGTINLIKSNKHQYVKQIAERTRFTPDMVKWYLSRLVLRGRTKGKIA</sequence>
<dbReference type="AlphaFoldDB" id="A0A2D3WNL0"/>
<proteinExistence type="predicted"/>
<accession>A0A2D3WNL0</accession>
<organism evidence="1 2">
    <name type="scientific">Sulfuricurvum kujiense</name>
    <dbReference type="NCBI Taxonomy" id="148813"/>
    <lineage>
        <taxon>Bacteria</taxon>
        <taxon>Pseudomonadati</taxon>
        <taxon>Campylobacterota</taxon>
        <taxon>Epsilonproteobacteria</taxon>
        <taxon>Campylobacterales</taxon>
        <taxon>Sulfurimonadaceae</taxon>
        <taxon>Sulfuricurvum</taxon>
    </lineage>
</organism>
<dbReference type="EMBL" id="DLUI01000019">
    <property type="protein sequence ID" value="DAB39344.1"/>
    <property type="molecule type" value="Genomic_DNA"/>
</dbReference>
<name>A0A2D3WNL0_9BACT</name>
<protein>
    <submittedName>
        <fullName evidence="1">Uncharacterized protein</fullName>
    </submittedName>
</protein>
<evidence type="ECO:0000313" key="2">
    <source>
        <dbReference type="Proteomes" id="UP000228859"/>
    </source>
</evidence>
<dbReference type="RefSeq" id="WP_303662765.1">
    <property type="nucleotide sequence ID" value="NZ_DLUI01000019.1"/>
</dbReference>